<keyword evidence="3" id="KW-1185">Reference proteome</keyword>
<gene>
    <name evidence="2" type="ORF">HS088_TW01G00081</name>
</gene>
<name>A0A7J7E155_TRIWF</name>
<evidence type="ECO:0000313" key="3">
    <source>
        <dbReference type="Proteomes" id="UP000593562"/>
    </source>
</evidence>
<sequence length="233" mass="27307">MLGGKCANLKWTSCIIKMKVTVYFIFRDFTFSRKSVVPFKNPSLITSPHDLQASVCLSDNAKRRAFDLQRLKNFCPECNRIPYSNGNSPRNSSPSVPKARNPTAWSRSSRILQSFKDIRDRFKEEARVIENCLRTNMGSRIESPVFGSPEYLFRSNTQHKTRRETPIFDPSDYLFQGYPHLRNRIYRKPEHCCFLQRGNSLNYEQGRRRFDSPIFEIRSEITMFKSKSAFIYS</sequence>
<protein>
    <submittedName>
        <fullName evidence="2">Uncharacterized protein</fullName>
    </submittedName>
</protein>
<accession>A0A7J7E155</accession>
<dbReference type="InParanoid" id="A0A7J7E155"/>
<comment type="caution">
    <text evidence="2">The sequence shown here is derived from an EMBL/GenBank/DDBJ whole genome shotgun (WGS) entry which is preliminary data.</text>
</comment>
<evidence type="ECO:0000313" key="2">
    <source>
        <dbReference type="EMBL" id="KAF5752174.1"/>
    </source>
</evidence>
<reference evidence="2 3" key="1">
    <citation type="journal article" date="2020" name="Nat. Commun.">
        <title>Genome of Tripterygium wilfordii and identification of cytochrome P450 involved in triptolide biosynthesis.</title>
        <authorList>
            <person name="Tu L."/>
            <person name="Su P."/>
            <person name="Zhang Z."/>
            <person name="Gao L."/>
            <person name="Wang J."/>
            <person name="Hu T."/>
            <person name="Zhou J."/>
            <person name="Zhang Y."/>
            <person name="Zhao Y."/>
            <person name="Liu Y."/>
            <person name="Song Y."/>
            <person name="Tong Y."/>
            <person name="Lu Y."/>
            <person name="Yang J."/>
            <person name="Xu C."/>
            <person name="Jia M."/>
            <person name="Peters R.J."/>
            <person name="Huang L."/>
            <person name="Gao W."/>
        </authorList>
    </citation>
    <scope>NUCLEOTIDE SEQUENCE [LARGE SCALE GENOMIC DNA]</scope>
    <source>
        <strain evidence="3">cv. XIE 37</strain>
        <tissue evidence="2">Leaf</tissue>
    </source>
</reference>
<dbReference type="Proteomes" id="UP000593562">
    <property type="component" value="Unassembled WGS sequence"/>
</dbReference>
<dbReference type="EMBL" id="JAAARO010000001">
    <property type="protein sequence ID" value="KAF5752174.1"/>
    <property type="molecule type" value="Genomic_DNA"/>
</dbReference>
<proteinExistence type="predicted"/>
<dbReference type="AlphaFoldDB" id="A0A7J7E155"/>
<evidence type="ECO:0000256" key="1">
    <source>
        <dbReference type="SAM" id="MobiDB-lite"/>
    </source>
</evidence>
<organism evidence="2 3">
    <name type="scientific">Tripterygium wilfordii</name>
    <name type="common">Thunder God vine</name>
    <dbReference type="NCBI Taxonomy" id="458696"/>
    <lineage>
        <taxon>Eukaryota</taxon>
        <taxon>Viridiplantae</taxon>
        <taxon>Streptophyta</taxon>
        <taxon>Embryophyta</taxon>
        <taxon>Tracheophyta</taxon>
        <taxon>Spermatophyta</taxon>
        <taxon>Magnoliopsida</taxon>
        <taxon>eudicotyledons</taxon>
        <taxon>Gunneridae</taxon>
        <taxon>Pentapetalae</taxon>
        <taxon>rosids</taxon>
        <taxon>fabids</taxon>
        <taxon>Celastrales</taxon>
        <taxon>Celastraceae</taxon>
        <taxon>Tripterygium</taxon>
    </lineage>
</organism>
<dbReference type="FunCoup" id="A0A7J7E155">
    <property type="interactions" value="18"/>
</dbReference>
<feature type="compositionally biased region" description="Low complexity" evidence="1">
    <location>
        <begin position="86"/>
        <end position="95"/>
    </location>
</feature>
<feature type="region of interest" description="Disordered" evidence="1">
    <location>
        <begin position="86"/>
        <end position="105"/>
    </location>
</feature>